<dbReference type="AlphaFoldDB" id="A0A6A7BI47"/>
<evidence type="ECO:0000313" key="1">
    <source>
        <dbReference type="EMBL" id="KAF2853788.1"/>
    </source>
</evidence>
<keyword evidence="2" id="KW-1185">Reference proteome</keyword>
<evidence type="ECO:0000313" key="2">
    <source>
        <dbReference type="Proteomes" id="UP000799423"/>
    </source>
</evidence>
<protein>
    <submittedName>
        <fullName evidence="1">Uncharacterized protein</fullName>
    </submittedName>
</protein>
<name>A0A6A7BI47_9PLEO</name>
<dbReference type="Proteomes" id="UP000799423">
    <property type="component" value="Unassembled WGS sequence"/>
</dbReference>
<accession>A0A6A7BI47</accession>
<sequence length="456" mass="51625">MASTHSRSASDESNHAAMAYILEHVLEYPGSYDFPLKTMWELNRLDRAQTLPKSENASPVTGQFAWSNSETAAMNFQASLMNQLKSLPTRTSSLPPTFINNFVGRIFAPQLHLVDWHQTLTALDYLKDLETRRRKETYAAFERLNIHQETWATDMAFIAEKFPGIALWINNIEGKNRKAETYYAVIWTGLRRWIMINELSEQPFNKLACLSMLNTLFPPIHGQTKLPSSYLSLETLKDERTKFFDLIGRVQKHGPEVLRPLMNEHKGLADTTGWPTVQKTLDKYLRVALNMIQDCIATVGPESFDRYATVYGKESKHDSGVSFGSERRPSVGSTLHETQVLEPVNNVAPAPKALSKLERITREFKRMRVKPRPEVEEIIHISQRPADVTPQATDVPVAGKKSLKKARSLASLRFGNSSSMSLASRKGSDAVLFDAEQMKKHRELYESSLKNTTSPV</sequence>
<reference evidence="1" key="1">
    <citation type="submission" date="2020-01" db="EMBL/GenBank/DDBJ databases">
        <authorList>
            <consortium name="DOE Joint Genome Institute"/>
            <person name="Haridas S."/>
            <person name="Albert R."/>
            <person name="Binder M."/>
            <person name="Bloem J."/>
            <person name="Labutti K."/>
            <person name="Salamov A."/>
            <person name="Andreopoulos B."/>
            <person name="Baker S.E."/>
            <person name="Barry K."/>
            <person name="Bills G."/>
            <person name="Bluhm B.H."/>
            <person name="Cannon C."/>
            <person name="Castanera R."/>
            <person name="Culley D.E."/>
            <person name="Daum C."/>
            <person name="Ezra D."/>
            <person name="Gonzalez J.B."/>
            <person name="Henrissat B."/>
            <person name="Kuo A."/>
            <person name="Liang C."/>
            <person name="Lipzen A."/>
            <person name="Lutzoni F."/>
            <person name="Magnuson J."/>
            <person name="Mondo S."/>
            <person name="Nolan M."/>
            <person name="Ohm R."/>
            <person name="Pangilinan J."/>
            <person name="Park H.-J."/>
            <person name="Ramirez L."/>
            <person name="Alfaro M."/>
            <person name="Sun H."/>
            <person name="Tritt A."/>
            <person name="Yoshinaga Y."/>
            <person name="Zwiers L.-H."/>
            <person name="Turgeon B.G."/>
            <person name="Goodwin S.B."/>
            <person name="Spatafora J.W."/>
            <person name="Crous P.W."/>
            <person name="Grigoriev I.V."/>
        </authorList>
    </citation>
    <scope>NUCLEOTIDE SEQUENCE</scope>
    <source>
        <strain evidence="1">IPT5</strain>
    </source>
</reference>
<organism evidence="1 2">
    <name type="scientific">Plenodomus tracheiphilus IPT5</name>
    <dbReference type="NCBI Taxonomy" id="1408161"/>
    <lineage>
        <taxon>Eukaryota</taxon>
        <taxon>Fungi</taxon>
        <taxon>Dikarya</taxon>
        <taxon>Ascomycota</taxon>
        <taxon>Pezizomycotina</taxon>
        <taxon>Dothideomycetes</taxon>
        <taxon>Pleosporomycetidae</taxon>
        <taxon>Pleosporales</taxon>
        <taxon>Pleosporineae</taxon>
        <taxon>Leptosphaeriaceae</taxon>
        <taxon>Plenodomus</taxon>
    </lineage>
</organism>
<proteinExistence type="predicted"/>
<dbReference type="OrthoDB" id="3533623at2759"/>
<dbReference type="EMBL" id="MU006294">
    <property type="protein sequence ID" value="KAF2853788.1"/>
    <property type="molecule type" value="Genomic_DNA"/>
</dbReference>
<gene>
    <name evidence="1" type="ORF">T440DRAFT_389377</name>
</gene>